<feature type="transmembrane region" description="Helical" evidence="7">
    <location>
        <begin position="262"/>
        <end position="285"/>
    </location>
</feature>
<dbReference type="InterPro" id="IPR011701">
    <property type="entry name" value="MFS"/>
</dbReference>
<dbReference type="SUPFAM" id="SSF103473">
    <property type="entry name" value="MFS general substrate transporter"/>
    <property type="match status" value="1"/>
</dbReference>
<dbReference type="Pfam" id="PF07690">
    <property type="entry name" value="MFS_1"/>
    <property type="match status" value="1"/>
</dbReference>
<reference evidence="9" key="1">
    <citation type="journal article" date="2020" name="mSystems">
        <title>Genome- and Community-Level Interaction Insights into Carbon Utilization and Element Cycling Functions of Hydrothermarchaeota in Hydrothermal Sediment.</title>
        <authorList>
            <person name="Zhou Z."/>
            <person name="Liu Y."/>
            <person name="Xu W."/>
            <person name="Pan J."/>
            <person name="Luo Z.H."/>
            <person name="Li M."/>
        </authorList>
    </citation>
    <scope>NUCLEOTIDE SEQUENCE [LARGE SCALE GENOMIC DNA]</scope>
    <source>
        <strain evidence="9">SpSt-697</strain>
    </source>
</reference>
<gene>
    <name evidence="9" type="ORF">ENU74_05565</name>
</gene>
<feature type="transmembrane region" description="Helical" evidence="7">
    <location>
        <begin position="297"/>
        <end position="316"/>
    </location>
</feature>
<dbReference type="CDD" id="cd06173">
    <property type="entry name" value="MFS_MefA_like"/>
    <property type="match status" value="1"/>
</dbReference>
<feature type="transmembrane region" description="Helical" evidence="7">
    <location>
        <begin position="355"/>
        <end position="377"/>
    </location>
</feature>
<evidence type="ECO:0000313" key="9">
    <source>
        <dbReference type="EMBL" id="HGK64038.1"/>
    </source>
</evidence>
<keyword evidence="5 7" id="KW-1133">Transmembrane helix</keyword>
<feature type="transmembrane region" description="Helical" evidence="7">
    <location>
        <begin position="50"/>
        <end position="70"/>
    </location>
</feature>
<dbReference type="InterPro" id="IPR020846">
    <property type="entry name" value="MFS_dom"/>
</dbReference>
<sequence length="406" mass="46050">MMLKLLKIKNFLLLLLSATFSQFGDRLTHMLLITLIAEISKGKVFTYSQASLTFTLPVLILSPFCGVLVERWEKRKVMFFAHFLQYLLLLLTPLLIILFKSFLVIFFSLFLFFLIDLFNNTAKPSLLPFLVKKEDLLKANSLDQSFIRIATVLGMVVGGFLIKWVGWQIGFIINAFTHLTAGLLALKINYQEEKKEFLKKESFKKLVVNTAKIFFNDLKELFFYMKKSKVVLFVLFSIFLTTLIASISYTILIFLIQQVLKLGTSGVGIFAGILAIGMIFGALVLGFFKKIENKKNLIIFGIFILGLFFFIGIHFIKVPFMVFIGLISGITFSIITVAQNTILQEEVEAEIRARIFATKEFVTNASFILTSLPIGLLSDFTSYKLALIILGIFLMAVALFLKSLTR</sequence>
<dbReference type="AlphaFoldDB" id="A0A7V4E4Q4"/>
<name>A0A7V4E4Q4_UNCW3</name>
<accession>A0A7V4E4Q4</accession>
<feature type="transmembrane region" description="Helical" evidence="7">
    <location>
        <begin position="171"/>
        <end position="190"/>
    </location>
</feature>
<evidence type="ECO:0000256" key="5">
    <source>
        <dbReference type="ARBA" id="ARBA00022989"/>
    </source>
</evidence>
<dbReference type="PANTHER" id="PTHR43266:SF2">
    <property type="entry name" value="MAJOR FACILITATOR SUPERFAMILY (MFS) PROFILE DOMAIN-CONTAINING PROTEIN"/>
    <property type="match status" value="1"/>
</dbReference>
<comment type="subcellular location">
    <subcellularLocation>
        <location evidence="1">Cell membrane</location>
        <topology evidence="1">Multi-pass membrane protein</topology>
    </subcellularLocation>
</comment>
<evidence type="ECO:0000256" key="4">
    <source>
        <dbReference type="ARBA" id="ARBA00022692"/>
    </source>
</evidence>
<evidence type="ECO:0000256" key="6">
    <source>
        <dbReference type="ARBA" id="ARBA00023136"/>
    </source>
</evidence>
<feature type="domain" description="Major facilitator superfamily (MFS) profile" evidence="8">
    <location>
        <begin position="10"/>
        <end position="406"/>
    </location>
</feature>
<feature type="transmembrane region" description="Helical" evidence="7">
    <location>
        <begin position="230"/>
        <end position="256"/>
    </location>
</feature>
<protein>
    <submittedName>
        <fullName evidence="9">MFS transporter</fullName>
    </submittedName>
</protein>
<feature type="transmembrane region" description="Helical" evidence="7">
    <location>
        <begin position="77"/>
        <end position="96"/>
    </location>
</feature>
<keyword evidence="6 7" id="KW-0472">Membrane</keyword>
<dbReference type="GO" id="GO:0005886">
    <property type="term" value="C:plasma membrane"/>
    <property type="evidence" value="ECO:0007669"/>
    <property type="project" value="UniProtKB-SubCell"/>
</dbReference>
<evidence type="ECO:0000256" key="7">
    <source>
        <dbReference type="SAM" id="Phobius"/>
    </source>
</evidence>
<dbReference type="PANTHER" id="PTHR43266">
    <property type="entry name" value="MACROLIDE-EFFLUX PROTEIN"/>
    <property type="match status" value="1"/>
</dbReference>
<organism evidence="9">
    <name type="scientific">candidate division WOR-3 bacterium</name>
    <dbReference type="NCBI Taxonomy" id="2052148"/>
    <lineage>
        <taxon>Bacteria</taxon>
        <taxon>Bacteria division WOR-3</taxon>
    </lineage>
</organism>
<proteinExistence type="predicted"/>
<evidence type="ECO:0000256" key="3">
    <source>
        <dbReference type="ARBA" id="ARBA00022475"/>
    </source>
</evidence>
<dbReference type="InterPro" id="IPR036259">
    <property type="entry name" value="MFS_trans_sf"/>
</dbReference>
<dbReference type="EMBL" id="DTDR01000133">
    <property type="protein sequence ID" value="HGK64038.1"/>
    <property type="molecule type" value="Genomic_DNA"/>
</dbReference>
<evidence type="ECO:0000256" key="1">
    <source>
        <dbReference type="ARBA" id="ARBA00004651"/>
    </source>
</evidence>
<dbReference type="Gene3D" id="1.20.1250.20">
    <property type="entry name" value="MFS general substrate transporter like domains"/>
    <property type="match status" value="1"/>
</dbReference>
<feature type="transmembrane region" description="Helical" evidence="7">
    <location>
        <begin position="322"/>
        <end position="343"/>
    </location>
</feature>
<keyword evidence="3" id="KW-1003">Cell membrane</keyword>
<keyword evidence="2" id="KW-0813">Transport</keyword>
<comment type="caution">
    <text evidence="9">The sequence shown here is derived from an EMBL/GenBank/DDBJ whole genome shotgun (WGS) entry which is preliminary data.</text>
</comment>
<evidence type="ECO:0000259" key="8">
    <source>
        <dbReference type="PROSITE" id="PS50850"/>
    </source>
</evidence>
<evidence type="ECO:0000256" key="2">
    <source>
        <dbReference type="ARBA" id="ARBA00022448"/>
    </source>
</evidence>
<dbReference type="PROSITE" id="PS50850">
    <property type="entry name" value="MFS"/>
    <property type="match status" value="1"/>
</dbReference>
<feature type="transmembrane region" description="Helical" evidence="7">
    <location>
        <begin position="383"/>
        <end position="401"/>
    </location>
</feature>
<keyword evidence="4 7" id="KW-0812">Transmembrane</keyword>
<dbReference type="GO" id="GO:0022857">
    <property type="term" value="F:transmembrane transporter activity"/>
    <property type="evidence" value="ECO:0007669"/>
    <property type="project" value="InterPro"/>
</dbReference>